<dbReference type="EMBL" id="LS483469">
    <property type="protein sequence ID" value="SQI45132.1"/>
    <property type="molecule type" value="Genomic_DNA"/>
</dbReference>
<dbReference type="STRING" id="82996.ADP72_14735"/>
<dbReference type="SUPFAM" id="SSF52777">
    <property type="entry name" value="CoA-dependent acyltransferases"/>
    <property type="match status" value="2"/>
</dbReference>
<sequence length="512" mass="57857">MSVHNDVQHARNHYGDEWTSAAPQEGVVYPLGYAQHCFWFVAATLGDTANNQSCIQIEGELQPALLERVLSGLIAHHPILRSAISRWAPTQRIRPVGGFDLPFADLTGEPPVQAQQHVKDVARRLLAEPFDLQRPPLLRAQLFRLQPQQHVLVLCFPHIVADGAAVHLFCQQLWQRYRLLARGDKLPLAGQAEMPFTALIASERARYRRHGSEDQRFWRRHLQGYPWATFPQCYINQQQAHASDRYVSFPADSYERLESVARQHKVSLQMVLLALIGRVVREMTGASRFALNSVLEGRDRPGSESLMAPLLRVMPVPLDMNDAPTFPTLLAQVRERVLRAYEHIDCPWSLPVGVMAEQRWRNSPRLLTLLIRAVSGIYTAICPRAALYPRFLADFLLMEPQPPRALFRRVPQSVGVADPIININILQDAFRQKAPSGGDDPLRLSVWRQPDSADEQEEADNWENDSINIYLTSSAEGKPVLHITCCCFNADGIEQFINLMQRELSAVAFAAS</sequence>
<reference evidence="2 5" key="2">
    <citation type="submission" date="2020-12" db="EMBL/GenBank/DDBJ databases">
        <title>FDA dAtabase for Regulatory Grade micrObial Sequences (FDA-ARGOS): Supporting development and validation of Infectious Disease Dx tests.</title>
        <authorList>
            <person name="Sproer C."/>
            <person name="Gronow S."/>
            <person name="Severitt S."/>
            <person name="Schroder I."/>
            <person name="Tallon L."/>
            <person name="Sadzewicz L."/>
            <person name="Zhao X."/>
            <person name="Boylan J."/>
            <person name="Ott S."/>
            <person name="Bowen H."/>
            <person name="Vavikolanu K."/>
            <person name="Mehta A."/>
            <person name="Aluvathingal J."/>
            <person name="Nadendla S."/>
            <person name="Lowell S."/>
            <person name="Myers T."/>
            <person name="Yan Y."/>
            <person name="Sichtig H."/>
        </authorList>
    </citation>
    <scope>NUCLEOTIDE SEQUENCE [LARGE SCALE GENOMIC DNA]</scope>
    <source>
        <strain evidence="2 5">FDAARGOS_907</strain>
    </source>
</reference>
<dbReference type="GO" id="GO:0031177">
    <property type="term" value="F:phosphopantetheine binding"/>
    <property type="evidence" value="ECO:0007669"/>
    <property type="project" value="TreeGrafter"/>
</dbReference>
<accession>A0A2X4VEA6</accession>
<dbReference type="InterPro" id="IPR001242">
    <property type="entry name" value="Condensation_dom"/>
</dbReference>
<proteinExistence type="predicted"/>
<gene>
    <name evidence="3" type="primary">lgrD_3</name>
    <name evidence="2" type="ORF">I6G64_16310</name>
    <name evidence="3" type="ORF">NCTC12961_05033</name>
</gene>
<dbReference type="Proteomes" id="UP000248897">
    <property type="component" value="Chromosome 1"/>
</dbReference>
<dbReference type="GO" id="GO:0043041">
    <property type="term" value="P:amino acid activation for nonribosomal peptide biosynthetic process"/>
    <property type="evidence" value="ECO:0007669"/>
    <property type="project" value="TreeGrafter"/>
</dbReference>
<dbReference type="PANTHER" id="PTHR45527:SF1">
    <property type="entry name" value="FATTY ACID SYNTHASE"/>
    <property type="match status" value="1"/>
</dbReference>
<reference evidence="3 4" key="1">
    <citation type="submission" date="2018-06" db="EMBL/GenBank/DDBJ databases">
        <authorList>
            <consortium name="Pathogen Informatics"/>
            <person name="Doyle S."/>
        </authorList>
    </citation>
    <scope>NUCLEOTIDE SEQUENCE [LARGE SCALE GENOMIC DNA]</scope>
    <source>
        <strain evidence="3 4">NCTC12961</strain>
    </source>
</reference>
<name>A0A2X4VEA6_SERPL</name>
<dbReference type="GO" id="GO:0005737">
    <property type="term" value="C:cytoplasm"/>
    <property type="evidence" value="ECO:0007669"/>
    <property type="project" value="TreeGrafter"/>
</dbReference>
<dbReference type="RefSeq" id="WP_063200424.1">
    <property type="nucleotide sequence ID" value="NZ_CAMITG010000001.1"/>
</dbReference>
<evidence type="ECO:0000313" key="5">
    <source>
        <dbReference type="Proteomes" id="UP000594967"/>
    </source>
</evidence>
<feature type="domain" description="Condensation" evidence="1">
    <location>
        <begin position="28"/>
        <end position="350"/>
    </location>
</feature>
<dbReference type="EMBL" id="CP065673">
    <property type="protein sequence ID" value="QPS19154.1"/>
    <property type="molecule type" value="Genomic_DNA"/>
</dbReference>
<protein>
    <submittedName>
        <fullName evidence="2">Condensation protein</fullName>
    </submittedName>
    <submittedName>
        <fullName evidence="3">Linear gramicidin synthase subunit D</fullName>
    </submittedName>
</protein>
<dbReference type="AlphaFoldDB" id="A0A2X4VEA6"/>
<evidence type="ECO:0000313" key="2">
    <source>
        <dbReference type="EMBL" id="QPS19154.1"/>
    </source>
</evidence>
<dbReference type="GO" id="GO:0003824">
    <property type="term" value="F:catalytic activity"/>
    <property type="evidence" value="ECO:0007669"/>
    <property type="project" value="InterPro"/>
</dbReference>
<dbReference type="Proteomes" id="UP000594967">
    <property type="component" value="Chromosome"/>
</dbReference>
<dbReference type="Gene3D" id="3.30.559.30">
    <property type="entry name" value="Nonribosomal peptide synthetase, condensation domain"/>
    <property type="match status" value="1"/>
</dbReference>
<dbReference type="Gene3D" id="3.30.559.10">
    <property type="entry name" value="Chloramphenicol acetyltransferase-like domain"/>
    <property type="match status" value="1"/>
</dbReference>
<dbReference type="Pfam" id="PF00668">
    <property type="entry name" value="Condensation"/>
    <property type="match status" value="1"/>
</dbReference>
<evidence type="ECO:0000259" key="1">
    <source>
        <dbReference type="Pfam" id="PF00668"/>
    </source>
</evidence>
<dbReference type="GO" id="GO:0044550">
    <property type="term" value="P:secondary metabolite biosynthetic process"/>
    <property type="evidence" value="ECO:0007669"/>
    <property type="project" value="TreeGrafter"/>
</dbReference>
<organism evidence="3 4">
    <name type="scientific">Serratia plymuthica</name>
    <dbReference type="NCBI Taxonomy" id="82996"/>
    <lineage>
        <taxon>Bacteria</taxon>
        <taxon>Pseudomonadati</taxon>
        <taxon>Pseudomonadota</taxon>
        <taxon>Gammaproteobacteria</taxon>
        <taxon>Enterobacterales</taxon>
        <taxon>Yersiniaceae</taxon>
        <taxon>Serratia</taxon>
    </lineage>
</organism>
<evidence type="ECO:0000313" key="3">
    <source>
        <dbReference type="EMBL" id="SQI45132.1"/>
    </source>
</evidence>
<dbReference type="PANTHER" id="PTHR45527">
    <property type="entry name" value="NONRIBOSOMAL PEPTIDE SYNTHETASE"/>
    <property type="match status" value="1"/>
</dbReference>
<keyword evidence="5" id="KW-1185">Reference proteome</keyword>
<evidence type="ECO:0000313" key="4">
    <source>
        <dbReference type="Proteomes" id="UP000248897"/>
    </source>
</evidence>
<dbReference type="InterPro" id="IPR023213">
    <property type="entry name" value="CAT-like_dom_sf"/>
</dbReference>